<dbReference type="InParanoid" id="A0A0U5JDS4"/>
<accession>A0A0U5JDS4</accession>
<sequence>MTCLLAFEHARTHPNLQLVIHDEPLAHLGQHSIKDQIEIMKRIQKLPHEPAQLIIAHHFIEELSDQIQGTTLINLN</sequence>
<reference evidence="2" key="1">
    <citation type="submission" date="2015-09" db="EMBL/GenBank/DDBJ databases">
        <authorList>
            <person name="Bertelli C."/>
        </authorList>
    </citation>
    <scope>NUCLEOTIDE SEQUENCE [LARGE SCALE GENOMIC DNA]</scope>
    <source>
        <strain evidence="2">KNic</strain>
    </source>
</reference>
<gene>
    <name evidence="1" type="ORF">PNK_1694</name>
</gene>
<dbReference type="RefSeq" id="WP_059061459.1">
    <property type="nucleotide sequence ID" value="NZ_LN879502.1"/>
</dbReference>
<dbReference type="EMBL" id="LN879502">
    <property type="protein sequence ID" value="CUI17303.1"/>
    <property type="molecule type" value="Genomic_DNA"/>
</dbReference>
<name>A0A0U5JDS4_9BACT</name>
<evidence type="ECO:0000313" key="2">
    <source>
        <dbReference type="Proteomes" id="UP000069902"/>
    </source>
</evidence>
<protein>
    <submittedName>
        <fullName evidence="1">Uncharacterized protein</fullName>
    </submittedName>
</protein>
<dbReference type="PATRIC" id="fig|389348.3.peg.1904"/>
<dbReference type="KEGG" id="pnl:PNK_1694"/>
<proteinExistence type="predicted"/>
<organism evidence="1 2">
    <name type="scientific">Candidatus Protochlamydia naegleriophila</name>
    <dbReference type="NCBI Taxonomy" id="389348"/>
    <lineage>
        <taxon>Bacteria</taxon>
        <taxon>Pseudomonadati</taxon>
        <taxon>Chlamydiota</taxon>
        <taxon>Chlamydiia</taxon>
        <taxon>Parachlamydiales</taxon>
        <taxon>Parachlamydiaceae</taxon>
        <taxon>Candidatus Protochlamydia</taxon>
    </lineage>
</organism>
<evidence type="ECO:0000313" key="1">
    <source>
        <dbReference type="EMBL" id="CUI17303.1"/>
    </source>
</evidence>
<dbReference type="Proteomes" id="UP000069902">
    <property type="component" value="Chromosome cPNK"/>
</dbReference>
<keyword evidence="2" id="KW-1185">Reference proteome</keyword>
<dbReference type="AlphaFoldDB" id="A0A0U5JDS4"/>